<name>A0A0F9B3S1_9ZZZZ</name>
<gene>
    <name evidence="1" type="ORF">LCGC14_2576010</name>
</gene>
<proteinExistence type="predicted"/>
<dbReference type="AlphaFoldDB" id="A0A0F9B3S1"/>
<comment type="caution">
    <text evidence="1">The sequence shown here is derived from an EMBL/GenBank/DDBJ whole genome shotgun (WGS) entry which is preliminary data.</text>
</comment>
<sequence length="75" mass="8597">TPLQAIDRIIKELTALKSKVFEFKECSNPKCKRPYKPLSKFYEVAEAADGLSSWCKDCQRRSAAKSFKKRKGIEV</sequence>
<protein>
    <submittedName>
        <fullName evidence="1">Uncharacterized protein</fullName>
    </submittedName>
</protein>
<dbReference type="EMBL" id="LAZR01042881">
    <property type="protein sequence ID" value="KKL08427.1"/>
    <property type="molecule type" value="Genomic_DNA"/>
</dbReference>
<evidence type="ECO:0000313" key="1">
    <source>
        <dbReference type="EMBL" id="KKL08427.1"/>
    </source>
</evidence>
<reference evidence="1" key="1">
    <citation type="journal article" date="2015" name="Nature">
        <title>Complex archaea that bridge the gap between prokaryotes and eukaryotes.</title>
        <authorList>
            <person name="Spang A."/>
            <person name="Saw J.H."/>
            <person name="Jorgensen S.L."/>
            <person name="Zaremba-Niedzwiedzka K."/>
            <person name="Martijn J."/>
            <person name="Lind A.E."/>
            <person name="van Eijk R."/>
            <person name="Schleper C."/>
            <person name="Guy L."/>
            <person name="Ettema T.J."/>
        </authorList>
    </citation>
    <scope>NUCLEOTIDE SEQUENCE</scope>
</reference>
<organism evidence="1">
    <name type="scientific">marine sediment metagenome</name>
    <dbReference type="NCBI Taxonomy" id="412755"/>
    <lineage>
        <taxon>unclassified sequences</taxon>
        <taxon>metagenomes</taxon>
        <taxon>ecological metagenomes</taxon>
    </lineage>
</organism>
<accession>A0A0F9B3S1</accession>
<feature type="non-terminal residue" evidence="1">
    <location>
        <position position="1"/>
    </location>
</feature>